<accession>A0A7C8NS16</accession>
<dbReference type="EMBL" id="WIQW01000023">
    <property type="protein sequence ID" value="KAF3101573.1"/>
    <property type="molecule type" value="Genomic_DNA"/>
</dbReference>
<name>A0A7C8NS16_ORBOL</name>
<keyword evidence="1" id="KW-0863">Zinc-finger</keyword>
<feature type="compositionally biased region" description="Polar residues" evidence="2">
    <location>
        <begin position="20"/>
        <end position="32"/>
    </location>
</feature>
<organism evidence="4 5">
    <name type="scientific">Orbilia oligospora</name>
    <name type="common">Nematode-trapping fungus</name>
    <name type="synonym">Arthrobotrys oligospora</name>
    <dbReference type="NCBI Taxonomy" id="2813651"/>
    <lineage>
        <taxon>Eukaryota</taxon>
        <taxon>Fungi</taxon>
        <taxon>Dikarya</taxon>
        <taxon>Ascomycota</taxon>
        <taxon>Pezizomycotina</taxon>
        <taxon>Orbiliomycetes</taxon>
        <taxon>Orbiliales</taxon>
        <taxon>Orbiliaceae</taxon>
        <taxon>Orbilia</taxon>
    </lineage>
</organism>
<dbReference type="Gene3D" id="3.30.160.60">
    <property type="entry name" value="Classic Zinc Finger"/>
    <property type="match status" value="1"/>
</dbReference>
<feature type="region of interest" description="Disordered" evidence="2">
    <location>
        <begin position="296"/>
        <end position="328"/>
    </location>
</feature>
<feature type="domain" description="C2H2-type" evidence="3">
    <location>
        <begin position="182"/>
        <end position="205"/>
    </location>
</feature>
<proteinExistence type="predicted"/>
<evidence type="ECO:0000256" key="2">
    <source>
        <dbReference type="SAM" id="MobiDB-lite"/>
    </source>
</evidence>
<dbReference type="GO" id="GO:0008270">
    <property type="term" value="F:zinc ion binding"/>
    <property type="evidence" value="ECO:0007669"/>
    <property type="project" value="UniProtKB-KW"/>
</dbReference>
<feature type="compositionally biased region" description="Polar residues" evidence="2">
    <location>
        <begin position="298"/>
        <end position="317"/>
    </location>
</feature>
<keyword evidence="1" id="KW-0479">Metal-binding</keyword>
<keyword evidence="1" id="KW-0862">Zinc</keyword>
<dbReference type="SUPFAM" id="SSF57667">
    <property type="entry name" value="beta-beta-alpha zinc fingers"/>
    <property type="match status" value="1"/>
</dbReference>
<dbReference type="SMART" id="SM00355">
    <property type="entry name" value="ZnF_C2H2"/>
    <property type="match status" value="2"/>
</dbReference>
<dbReference type="Proteomes" id="UP000475325">
    <property type="component" value="Unassembled WGS sequence"/>
</dbReference>
<evidence type="ECO:0000313" key="5">
    <source>
        <dbReference type="Proteomes" id="UP000475325"/>
    </source>
</evidence>
<dbReference type="InterPro" id="IPR036236">
    <property type="entry name" value="Znf_C2H2_sf"/>
</dbReference>
<protein>
    <recommendedName>
        <fullName evidence="3">C2H2-type domain-containing protein</fullName>
    </recommendedName>
</protein>
<dbReference type="PROSITE" id="PS50157">
    <property type="entry name" value="ZINC_FINGER_C2H2_2"/>
    <property type="match status" value="2"/>
</dbReference>
<sequence>MSNDTTWSPAQHIPRIGPKQPNSNLPNLKPTSISPNITDDSLTTSHTISFLPVSLCCFYYRKSSIIMQDTNQSLQDIGHDPNYSGLDPFFYLDFDAPADPAGSSDLPTSSAFQYDPNFISSFMATVPGHDSASFQDSLHTTPADNPANPSNDPPLTSPDKRKRKTPPKPTGQRAKRKTLTDYTCPKCSVKLSSLRGLGDHMRDVHKMKGFKCDNCETRVARYDNLETHKRTCRSHTAAVEGSTATTTGRPHKKRGQRVNLLNIVLRPEPIRPLPQPSSQSNPEGTMLIMPPLEEAEQAKTTPPSHVHMSQLSNQGSNIAPGPNKPSSDLELKVQGLRARIAKALMELETAKLEAFHFKQHHPDLWETLGDVRIH</sequence>
<feature type="region of interest" description="Disordered" evidence="2">
    <location>
        <begin position="1"/>
        <end position="32"/>
    </location>
</feature>
<evidence type="ECO:0000256" key="1">
    <source>
        <dbReference type="PROSITE-ProRule" id="PRU00042"/>
    </source>
</evidence>
<reference evidence="4 5" key="1">
    <citation type="submission" date="2019-06" db="EMBL/GenBank/DDBJ databases">
        <authorList>
            <person name="Palmer J.M."/>
        </authorList>
    </citation>
    <scope>NUCLEOTIDE SEQUENCE [LARGE SCALE GENOMIC DNA]</scope>
    <source>
        <strain evidence="4 5">TWF102</strain>
    </source>
</reference>
<gene>
    <name evidence="4" type="ORF">TWF102_004819</name>
</gene>
<comment type="caution">
    <text evidence="4">The sequence shown here is derived from an EMBL/GenBank/DDBJ whole genome shotgun (WGS) entry which is preliminary data.</text>
</comment>
<feature type="region of interest" description="Disordered" evidence="2">
    <location>
        <begin position="131"/>
        <end position="179"/>
    </location>
</feature>
<dbReference type="AlphaFoldDB" id="A0A7C8NS16"/>
<dbReference type="PROSITE" id="PS00028">
    <property type="entry name" value="ZINC_FINGER_C2H2_1"/>
    <property type="match status" value="1"/>
</dbReference>
<feature type="domain" description="C2H2-type" evidence="3">
    <location>
        <begin position="210"/>
        <end position="240"/>
    </location>
</feature>
<dbReference type="InterPro" id="IPR013087">
    <property type="entry name" value="Znf_C2H2_type"/>
</dbReference>
<evidence type="ECO:0000259" key="3">
    <source>
        <dbReference type="PROSITE" id="PS50157"/>
    </source>
</evidence>
<evidence type="ECO:0000313" key="4">
    <source>
        <dbReference type="EMBL" id="KAF3101573.1"/>
    </source>
</evidence>
<feature type="region of interest" description="Disordered" evidence="2">
    <location>
        <begin position="237"/>
        <end position="256"/>
    </location>
</feature>